<reference evidence="7 8" key="1">
    <citation type="submission" date="2019-02" db="EMBL/GenBank/DDBJ databases">
        <title>From farm to fork: dissemination of Tn554::fexA-optrA in linezolid-resistant Enterococcus faecalis clones from chicken feces and meat in Tunisia.</title>
        <authorList>
            <person name="Tedim A.P."/>
            <person name="Elghaieb H."/>
            <person name="Abbassi M.S."/>
            <person name="Novais C."/>
            <person name="Hassen A."/>
            <person name="Peixe L."/>
            <person name="Freitas A.R."/>
        </authorList>
    </citation>
    <scope>NUCLEOTIDE SEQUENCE [LARGE SCALE GENOMIC DNA]</scope>
    <source>
        <strain evidence="7 8">728T</strain>
    </source>
</reference>
<dbReference type="GO" id="GO:0003714">
    <property type="term" value="F:transcription corepressor activity"/>
    <property type="evidence" value="ECO:0007669"/>
    <property type="project" value="InterPro"/>
</dbReference>
<proteinExistence type="inferred from homology"/>
<organism evidence="7 8">
    <name type="scientific">Enterococcus faecalis</name>
    <name type="common">Streptococcus faecalis</name>
    <dbReference type="NCBI Taxonomy" id="1351"/>
    <lineage>
        <taxon>Bacteria</taxon>
        <taxon>Bacillati</taxon>
        <taxon>Bacillota</taxon>
        <taxon>Bacilli</taxon>
        <taxon>Lactobacillales</taxon>
        <taxon>Enterococcaceae</taxon>
        <taxon>Enterococcus</taxon>
    </lineage>
</organism>
<comment type="similarity">
    <text evidence="1 4">Belongs to the D-isomer specific 2-hydroxyacid dehydrogenase family.</text>
</comment>
<dbReference type="CDD" id="cd05299">
    <property type="entry name" value="CtBP_dh"/>
    <property type="match status" value="1"/>
</dbReference>
<dbReference type="Gene3D" id="3.40.50.720">
    <property type="entry name" value="NAD(P)-binding Rossmann-like Domain"/>
    <property type="match status" value="2"/>
</dbReference>
<feature type="domain" description="D-isomer specific 2-hydroxyacid dehydrogenase NAD-binding" evidence="6">
    <location>
        <begin position="108"/>
        <end position="286"/>
    </location>
</feature>
<keyword evidence="3" id="KW-0520">NAD</keyword>
<dbReference type="PANTHER" id="PTHR43761:SF1">
    <property type="entry name" value="D-ISOMER SPECIFIC 2-HYDROXYACID DEHYDROGENASE CATALYTIC DOMAIN-CONTAINING PROTEIN-RELATED"/>
    <property type="match status" value="1"/>
</dbReference>
<gene>
    <name evidence="7" type="ORF">EU507_10625</name>
</gene>
<sequence length="331" mass="37597">MKVVRLFEDNMFEHELKVIKELNLDLEMKVHPSQTPAEIIENAKDADIIITVYEPLTKEVLSQLPNLKLVVYRSVGFNSVDLAYANERRLPVSHITQYCVDEVANYVIAAILSHNRRILDFNESVKVDHKWDYELFPDMRRLSSLTVGLIGFGNIPRLVAQRLQVFGCKLIAYDPFVDAEIFEKSNVKQASLEEIFEQSDYISSHLPLNNSTKGILNKNLFNLCQKQPVFVNSSRGGVVNEVDLVAALQLGKLSYAILDVVNSEDPDLSKLPFMQMNNVVLTPHIAFYSQEAFIQGVQDNFKNIQAFLNGDLAKAEIVNLKQIQSQILKRD</sequence>
<dbReference type="GO" id="GO:0016616">
    <property type="term" value="F:oxidoreductase activity, acting on the CH-OH group of donors, NAD or NADP as acceptor"/>
    <property type="evidence" value="ECO:0007669"/>
    <property type="project" value="InterPro"/>
</dbReference>
<accession>A0A8B3RRK6</accession>
<dbReference type="GO" id="GO:0051287">
    <property type="term" value="F:NAD binding"/>
    <property type="evidence" value="ECO:0007669"/>
    <property type="project" value="InterPro"/>
</dbReference>
<dbReference type="SUPFAM" id="SSF51735">
    <property type="entry name" value="NAD(P)-binding Rossmann-fold domains"/>
    <property type="match status" value="1"/>
</dbReference>
<dbReference type="Proteomes" id="UP000292223">
    <property type="component" value="Unassembled WGS sequence"/>
</dbReference>
<dbReference type="InterPro" id="IPR036291">
    <property type="entry name" value="NAD(P)-bd_dom_sf"/>
</dbReference>
<dbReference type="Pfam" id="PF00389">
    <property type="entry name" value="2-Hacid_dh"/>
    <property type="match status" value="1"/>
</dbReference>
<dbReference type="SUPFAM" id="SSF52283">
    <property type="entry name" value="Formate/glycerate dehydrogenase catalytic domain-like"/>
    <property type="match status" value="1"/>
</dbReference>
<evidence type="ECO:0000256" key="3">
    <source>
        <dbReference type="ARBA" id="ARBA00023027"/>
    </source>
</evidence>
<evidence type="ECO:0000256" key="4">
    <source>
        <dbReference type="RuleBase" id="RU003719"/>
    </source>
</evidence>
<dbReference type="AlphaFoldDB" id="A0A8B3RRK6"/>
<evidence type="ECO:0000259" key="6">
    <source>
        <dbReference type="Pfam" id="PF02826"/>
    </source>
</evidence>
<dbReference type="InterPro" id="IPR043322">
    <property type="entry name" value="CtBP"/>
</dbReference>
<dbReference type="EMBL" id="SEWT01000007">
    <property type="protein sequence ID" value="RYU31537.1"/>
    <property type="molecule type" value="Genomic_DNA"/>
</dbReference>
<comment type="caution">
    <text evidence="7">The sequence shown here is derived from an EMBL/GenBank/DDBJ whole genome shotgun (WGS) entry which is preliminary data.</text>
</comment>
<dbReference type="InterPro" id="IPR006139">
    <property type="entry name" value="D-isomer_2_OHA_DH_cat_dom"/>
</dbReference>
<dbReference type="RefSeq" id="WP_101008482.1">
    <property type="nucleotide sequence ID" value="NZ_JADMHW010000014.1"/>
</dbReference>
<dbReference type="InterPro" id="IPR050418">
    <property type="entry name" value="D-iso_2-hydroxyacid_DH_PdxB"/>
</dbReference>
<dbReference type="PANTHER" id="PTHR43761">
    <property type="entry name" value="D-ISOMER SPECIFIC 2-HYDROXYACID DEHYDROGENASE FAMILY PROTEIN (AFU_ORTHOLOGUE AFUA_1G13630)"/>
    <property type="match status" value="1"/>
</dbReference>
<dbReference type="InterPro" id="IPR006140">
    <property type="entry name" value="D-isomer_DH_NAD-bd"/>
</dbReference>
<evidence type="ECO:0000256" key="2">
    <source>
        <dbReference type="ARBA" id="ARBA00023002"/>
    </source>
</evidence>
<evidence type="ECO:0000313" key="7">
    <source>
        <dbReference type="EMBL" id="RYU31537.1"/>
    </source>
</evidence>
<evidence type="ECO:0000256" key="1">
    <source>
        <dbReference type="ARBA" id="ARBA00005854"/>
    </source>
</evidence>
<feature type="domain" description="D-isomer specific 2-hydroxyacid dehydrogenase catalytic" evidence="5">
    <location>
        <begin position="13"/>
        <end position="314"/>
    </location>
</feature>
<keyword evidence="2 4" id="KW-0560">Oxidoreductase</keyword>
<dbReference type="Pfam" id="PF02826">
    <property type="entry name" value="2-Hacid_dh_C"/>
    <property type="match status" value="1"/>
</dbReference>
<evidence type="ECO:0000259" key="5">
    <source>
        <dbReference type="Pfam" id="PF00389"/>
    </source>
</evidence>
<name>A0A8B3RRK6_ENTFL</name>
<protein>
    <submittedName>
        <fullName evidence="7">C-terminal binding protein</fullName>
    </submittedName>
</protein>
<evidence type="ECO:0000313" key="8">
    <source>
        <dbReference type="Proteomes" id="UP000292223"/>
    </source>
</evidence>